<name>A0ABQ3GWS4_9NEIS</name>
<comment type="caution">
    <text evidence="1">The sequence shown here is derived from an EMBL/GenBank/DDBJ whole genome shotgun (WGS) entry which is preliminary data.</text>
</comment>
<gene>
    <name evidence="1" type="ORF">GCM10007350_02740</name>
</gene>
<reference evidence="2" key="1">
    <citation type="journal article" date="2019" name="Int. J. Syst. Evol. Microbiol.">
        <title>The Global Catalogue of Microorganisms (GCM) 10K type strain sequencing project: providing services to taxonomists for standard genome sequencing and annotation.</title>
        <authorList>
            <consortium name="The Broad Institute Genomics Platform"/>
            <consortium name="The Broad Institute Genome Sequencing Center for Infectious Disease"/>
            <person name="Wu L."/>
            <person name="Ma J."/>
        </authorList>
    </citation>
    <scope>NUCLEOTIDE SEQUENCE [LARGE SCALE GENOMIC DNA]</scope>
    <source>
        <strain evidence="2">KCTC 23701</strain>
    </source>
</reference>
<keyword evidence="2" id="KW-1185">Reference proteome</keyword>
<evidence type="ECO:0000313" key="1">
    <source>
        <dbReference type="EMBL" id="GHD56171.1"/>
    </source>
</evidence>
<dbReference type="RefSeq" id="WP_189458354.1">
    <property type="nucleotide sequence ID" value="NZ_BMYO01000001.1"/>
</dbReference>
<accession>A0ABQ3GWS4</accession>
<sequence length="212" mass="23094">MSFGLNTAFTNNIQAFLQAHAFTSAMMSSQHYAPPLGVSARYDFLRSDVANDTSVTLYHSPPIGGNIDPLITAYWLPQGGYIDVPINAPLANYIFTPELSGCKIYTDDIGHNTMRVFHIQCPHEAREYTLALRGNRLATIDDSDYGLAIAANPLPNRIASIRANVLLRYSGGHWHFWLQGLTGIGPGMQGDRLVRPPGPAQGVAGVESKLIV</sequence>
<dbReference type="Proteomes" id="UP000604737">
    <property type="component" value="Unassembled WGS sequence"/>
</dbReference>
<protein>
    <submittedName>
        <fullName evidence="1">Uncharacterized protein</fullName>
    </submittedName>
</protein>
<organism evidence="1 2">
    <name type="scientific">Jeongeupia chitinilytica</name>
    <dbReference type="NCBI Taxonomy" id="1041641"/>
    <lineage>
        <taxon>Bacteria</taxon>
        <taxon>Pseudomonadati</taxon>
        <taxon>Pseudomonadota</taxon>
        <taxon>Betaproteobacteria</taxon>
        <taxon>Neisseriales</taxon>
        <taxon>Chitinibacteraceae</taxon>
        <taxon>Jeongeupia</taxon>
    </lineage>
</organism>
<evidence type="ECO:0000313" key="2">
    <source>
        <dbReference type="Proteomes" id="UP000604737"/>
    </source>
</evidence>
<dbReference type="EMBL" id="BMYO01000001">
    <property type="protein sequence ID" value="GHD56171.1"/>
    <property type="molecule type" value="Genomic_DNA"/>
</dbReference>
<proteinExistence type="predicted"/>